<evidence type="ECO:0000313" key="3">
    <source>
        <dbReference type="WBParaSite" id="ACRNAN_scaffold308.g29176.t1"/>
    </source>
</evidence>
<organism evidence="2 3">
    <name type="scientific">Acrobeloides nanus</name>
    <dbReference type="NCBI Taxonomy" id="290746"/>
    <lineage>
        <taxon>Eukaryota</taxon>
        <taxon>Metazoa</taxon>
        <taxon>Ecdysozoa</taxon>
        <taxon>Nematoda</taxon>
        <taxon>Chromadorea</taxon>
        <taxon>Rhabditida</taxon>
        <taxon>Tylenchina</taxon>
        <taxon>Cephalobomorpha</taxon>
        <taxon>Cephaloboidea</taxon>
        <taxon>Cephalobidae</taxon>
        <taxon>Acrobeloides</taxon>
    </lineage>
</organism>
<evidence type="ECO:0000313" key="2">
    <source>
        <dbReference type="Proteomes" id="UP000887540"/>
    </source>
</evidence>
<feature type="compositionally biased region" description="Basic and acidic residues" evidence="1">
    <location>
        <begin position="44"/>
        <end position="55"/>
    </location>
</feature>
<feature type="compositionally biased region" description="Polar residues" evidence="1">
    <location>
        <begin position="87"/>
        <end position="105"/>
    </location>
</feature>
<dbReference type="Proteomes" id="UP000887540">
    <property type="component" value="Unplaced"/>
</dbReference>
<name>A0A914DMF5_9BILA</name>
<dbReference type="WBParaSite" id="ACRNAN_scaffold308.g29176.t1">
    <property type="protein sequence ID" value="ACRNAN_scaffold308.g29176.t1"/>
    <property type="gene ID" value="ACRNAN_scaffold308.g29176"/>
</dbReference>
<feature type="compositionally biased region" description="Polar residues" evidence="1">
    <location>
        <begin position="56"/>
        <end position="71"/>
    </location>
</feature>
<sequence>MQTTPIFIIAIFYICDKIHAFEFDAEQGRNTYFNEFPRNVEAGRFESEYQRRGSDDSSANFLPESSGSGISQPRRLIQPPPLKRSLEIQQRSNNNAYSSAGQSSFPRRLIQPPPLKRSLGFEQHQPNQVFRWLRQYEPYYAMDY</sequence>
<reference evidence="3" key="1">
    <citation type="submission" date="2022-11" db="UniProtKB">
        <authorList>
            <consortium name="WormBaseParasite"/>
        </authorList>
    </citation>
    <scope>IDENTIFICATION</scope>
</reference>
<keyword evidence="2" id="KW-1185">Reference proteome</keyword>
<evidence type="ECO:0000256" key="1">
    <source>
        <dbReference type="SAM" id="MobiDB-lite"/>
    </source>
</evidence>
<protein>
    <submittedName>
        <fullName evidence="3">Uncharacterized protein</fullName>
    </submittedName>
</protein>
<accession>A0A914DMF5</accession>
<feature type="region of interest" description="Disordered" evidence="1">
    <location>
        <begin position="44"/>
        <end position="109"/>
    </location>
</feature>
<dbReference type="AlphaFoldDB" id="A0A914DMF5"/>
<proteinExistence type="predicted"/>